<dbReference type="SUPFAM" id="SSF51735">
    <property type="entry name" value="NAD(P)-binding Rossmann-fold domains"/>
    <property type="match status" value="1"/>
</dbReference>
<accession>A0A4S4AXG5</accession>
<dbReference type="PANTHER" id="PTHR43377">
    <property type="entry name" value="BILIVERDIN REDUCTASE A"/>
    <property type="match status" value="1"/>
</dbReference>
<proteinExistence type="predicted"/>
<dbReference type="Pfam" id="PF21390">
    <property type="entry name" value="Irp3-like_C"/>
    <property type="match status" value="1"/>
</dbReference>
<dbReference type="NCBIfam" id="TIGR01761">
    <property type="entry name" value="thiaz-red"/>
    <property type="match status" value="1"/>
</dbReference>
<dbReference type="InterPro" id="IPR000683">
    <property type="entry name" value="Gfo/Idh/MocA-like_OxRdtase_N"/>
</dbReference>
<gene>
    <name evidence="4" type="ORF">E6C76_12110</name>
</gene>
<dbReference type="Gene3D" id="3.40.50.720">
    <property type="entry name" value="NAD(P)-binding Rossmann-like Domain"/>
    <property type="match status" value="2"/>
</dbReference>
<dbReference type="GO" id="GO:0000166">
    <property type="term" value="F:nucleotide binding"/>
    <property type="evidence" value="ECO:0007669"/>
    <property type="project" value="InterPro"/>
</dbReference>
<dbReference type="OrthoDB" id="9760689at2"/>
<dbReference type="InterPro" id="IPR010091">
    <property type="entry name" value="Thiazolinyl_imide_reductase"/>
</dbReference>
<dbReference type="EMBL" id="SSOC01000004">
    <property type="protein sequence ID" value="THF64785.1"/>
    <property type="molecule type" value="Genomic_DNA"/>
</dbReference>
<feature type="domain" description="Thiazolinyl imine reductase-like C-terminal" evidence="3">
    <location>
        <begin position="154"/>
        <end position="255"/>
    </location>
</feature>
<evidence type="ECO:0000259" key="3">
    <source>
        <dbReference type="Pfam" id="PF21390"/>
    </source>
</evidence>
<dbReference type="PIRSF" id="PIRSF017494">
    <property type="entry name" value="Thiaz_red"/>
    <property type="match status" value="1"/>
</dbReference>
<evidence type="ECO:0000313" key="5">
    <source>
        <dbReference type="Proteomes" id="UP000308430"/>
    </source>
</evidence>
<keyword evidence="5" id="KW-1185">Reference proteome</keyword>
<reference evidence="4 5" key="1">
    <citation type="submission" date="2019-04" db="EMBL/GenBank/DDBJ databases">
        <title>Azoarcus nasutitermitis sp. nov. isolated from termite nest.</title>
        <authorList>
            <person name="Lin S.-Y."/>
            <person name="Hameed A."/>
            <person name="Hsu Y.-H."/>
            <person name="Young C.-C."/>
        </authorList>
    </citation>
    <scope>NUCLEOTIDE SEQUENCE [LARGE SCALE GENOMIC DNA]</scope>
    <source>
        <strain evidence="4 5">CC-YHH838</strain>
    </source>
</reference>
<evidence type="ECO:0000313" key="4">
    <source>
        <dbReference type="EMBL" id="THF64785.1"/>
    </source>
</evidence>
<dbReference type="Proteomes" id="UP000308430">
    <property type="component" value="Unassembled WGS sequence"/>
</dbReference>
<comment type="caution">
    <text evidence="4">The sequence shown here is derived from an EMBL/GenBank/DDBJ whole genome shotgun (WGS) entry which is preliminary data.</text>
</comment>
<dbReference type="InterPro" id="IPR036291">
    <property type="entry name" value="NAD(P)-bd_dom_sf"/>
</dbReference>
<dbReference type="PANTHER" id="PTHR43377:SF1">
    <property type="entry name" value="BILIVERDIN REDUCTASE A"/>
    <property type="match status" value="1"/>
</dbReference>
<feature type="region of interest" description="Disordered" evidence="1">
    <location>
        <begin position="359"/>
        <end position="381"/>
    </location>
</feature>
<organism evidence="4 5">
    <name type="scientific">Pseudothauera nasutitermitis</name>
    <dbReference type="NCBI Taxonomy" id="2565930"/>
    <lineage>
        <taxon>Bacteria</taxon>
        <taxon>Pseudomonadati</taxon>
        <taxon>Pseudomonadota</taxon>
        <taxon>Betaproteobacteria</taxon>
        <taxon>Rhodocyclales</taxon>
        <taxon>Zoogloeaceae</taxon>
        <taxon>Pseudothauera</taxon>
    </lineage>
</organism>
<dbReference type="InterPro" id="IPR051450">
    <property type="entry name" value="Gfo/Idh/MocA_Oxidoreductases"/>
</dbReference>
<dbReference type="Pfam" id="PF01408">
    <property type="entry name" value="GFO_IDH_MocA"/>
    <property type="match status" value="1"/>
</dbReference>
<evidence type="ECO:0000259" key="2">
    <source>
        <dbReference type="Pfam" id="PF01408"/>
    </source>
</evidence>
<protein>
    <submittedName>
        <fullName evidence="4">Thiazolinyl imide reductase</fullName>
    </submittedName>
</protein>
<feature type="domain" description="Gfo/Idh/MocA-like oxidoreductase N-terminal" evidence="2">
    <location>
        <begin position="11"/>
        <end position="127"/>
    </location>
</feature>
<dbReference type="AlphaFoldDB" id="A0A4S4AXG5"/>
<evidence type="ECO:0000256" key="1">
    <source>
        <dbReference type="SAM" id="MobiDB-lite"/>
    </source>
</evidence>
<sequence>MIPAPGKRNRRVLIAGAKFGEVYLNAFLQPQAGLELAGLLARGSRRAQQLAHDFGIPLYTSLAQVPDDIDVACVVVRSTVAQGEGSQLAADLLRRGVHVLQEHPLHPDDVARLQALARERGLVYWINSFYPHVPAGRCWMERAARIRGLLDGRMPCSAHLTTSRQLLYSTLDLLLQACGLTDGNAVRVEALDGGDDCFVPLRLALPGGCQATLRLQAYLDPADPDMFSLVMHQASLAWPAGYLTLEASYGPVLWTGVFHDPQHGSPERTMYRHADADGCYGQPASMVLHGAPGTWRDAFEIDGAAGVAHVLRALCRVLDGAGVPAGFGPAHQLALARLWLAVLHAAPPVVERRLAPPRRITRDDLGGGAEPCREAAGGTHG</sequence>
<name>A0A4S4AXG5_9RHOO</name>
<dbReference type="InterPro" id="IPR048655">
    <property type="entry name" value="Irp3-like_C"/>
</dbReference>